<gene>
    <name evidence="6" type="ORF">CCS01_03100</name>
</gene>
<dbReference type="PANTHER" id="PTHR43117">
    <property type="entry name" value="OSMOPROTECTANT IMPORT ATP-BINDING PROTEIN OSMV"/>
    <property type="match status" value="1"/>
</dbReference>
<evidence type="ECO:0000256" key="4">
    <source>
        <dbReference type="ARBA" id="ARBA00022840"/>
    </source>
</evidence>
<organism evidence="6 7">
    <name type="scientific">Rhodopila globiformis</name>
    <name type="common">Rhodopseudomonas globiformis</name>
    <dbReference type="NCBI Taxonomy" id="1071"/>
    <lineage>
        <taxon>Bacteria</taxon>
        <taxon>Pseudomonadati</taxon>
        <taxon>Pseudomonadota</taxon>
        <taxon>Alphaproteobacteria</taxon>
        <taxon>Acetobacterales</taxon>
        <taxon>Acetobacteraceae</taxon>
        <taxon>Rhodopila</taxon>
    </lineage>
</organism>
<comment type="caution">
    <text evidence="6">The sequence shown here is derived from an EMBL/GenBank/DDBJ whole genome shotgun (WGS) entry which is preliminary data.</text>
</comment>
<dbReference type="AlphaFoldDB" id="A0A2S6NMU2"/>
<accession>A0A2S6NMU2</accession>
<dbReference type="InterPro" id="IPR027417">
    <property type="entry name" value="P-loop_NTPase"/>
</dbReference>
<dbReference type="PROSITE" id="PS50893">
    <property type="entry name" value="ABC_TRANSPORTER_2"/>
    <property type="match status" value="1"/>
</dbReference>
<dbReference type="SMART" id="SM00382">
    <property type="entry name" value="AAA"/>
    <property type="match status" value="1"/>
</dbReference>
<keyword evidence="3" id="KW-0547">Nucleotide-binding</keyword>
<dbReference type="OrthoDB" id="9776556at2"/>
<dbReference type="Gene3D" id="3.40.50.300">
    <property type="entry name" value="P-loop containing nucleotide triphosphate hydrolases"/>
    <property type="match status" value="1"/>
</dbReference>
<evidence type="ECO:0000259" key="5">
    <source>
        <dbReference type="PROSITE" id="PS50893"/>
    </source>
</evidence>
<proteinExistence type="inferred from homology"/>
<dbReference type="InterPro" id="IPR003439">
    <property type="entry name" value="ABC_transporter-like_ATP-bd"/>
</dbReference>
<dbReference type="RefSeq" id="WP_104517381.1">
    <property type="nucleotide sequence ID" value="NZ_NHRY01000045.1"/>
</dbReference>
<dbReference type="InterPro" id="IPR017871">
    <property type="entry name" value="ABC_transporter-like_CS"/>
</dbReference>
<dbReference type="GO" id="GO:0016887">
    <property type="term" value="F:ATP hydrolysis activity"/>
    <property type="evidence" value="ECO:0007669"/>
    <property type="project" value="InterPro"/>
</dbReference>
<dbReference type="SUPFAM" id="SSF52540">
    <property type="entry name" value="P-loop containing nucleoside triphosphate hydrolases"/>
    <property type="match status" value="1"/>
</dbReference>
<dbReference type="Proteomes" id="UP000239724">
    <property type="component" value="Unassembled WGS sequence"/>
</dbReference>
<dbReference type="PANTHER" id="PTHR43117:SF4">
    <property type="entry name" value="OSMOPROTECTANT IMPORT ATP-BINDING PROTEIN OSMV"/>
    <property type="match status" value="1"/>
</dbReference>
<dbReference type="EMBL" id="NHRY01000045">
    <property type="protein sequence ID" value="PPQ37770.1"/>
    <property type="molecule type" value="Genomic_DNA"/>
</dbReference>
<sequence length="329" mass="35264">MTRVALDLPLGTLIQGWPRIAAFLDGLGLTGLPPDRSVREWLADLPDARLHDMGLDREQLAAHLRHLTDSTAEVTSETIQTVTIHGGRGKSGDSDSADLVVRAGEIVCVVGPTGSGKSRLLADVECLAQGDTPSGRRILLNGAAPTAAQRFAPGCKLVAQISQNMNFVVDLTVGAFLATHARCRQVHRQDDVVERVVAVANTLAGERFGPDVSVTQLSGGQARALMIADAALLTASPIILIDEIENAGINRRQALDLLVAEDKIVLVSTHDPLLALLGHRRVIVRHGRVADVLATSDREKTVLQRLEGIDARIAGLRNRLRHGERVDDV</sequence>
<dbReference type="GO" id="GO:0005524">
    <property type="term" value="F:ATP binding"/>
    <property type="evidence" value="ECO:0007669"/>
    <property type="project" value="UniProtKB-KW"/>
</dbReference>
<evidence type="ECO:0000313" key="7">
    <source>
        <dbReference type="Proteomes" id="UP000239724"/>
    </source>
</evidence>
<dbReference type="PROSITE" id="PS00211">
    <property type="entry name" value="ABC_TRANSPORTER_1"/>
    <property type="match status" value="1"/>
</dbReference>
<dbReference type="Pfam" id="PF00005">
    <property type="entry name" value="ABC_tran"/>
    <property type="match status" value="1"/>
</dbReference>
<comment type="similarity">
    <text evidence="1">Belongs to the ABC transporter superfamily.</text>
</comment>
<feature type="domain" description="ABC transporter" evidence="5">
    <location>
        <begin position="79"/>
        <end position="311"/>
    </location>
</feature>
<evidence type="ECO:0000256" key="1">
    <source>
        <dbReference type="ARBA" id="ARBA00005417"/>
    </source>
</evidence>
<reference evidence="6 7" key="1">
    <citation type="journal article" date="2018" name="Arch. Microbiol.">
        <title>New insights into the metabolic potential of the phototrophic purple bacterium Rhodopila globiformis DSM 161(T) from its draft genome sequence and evidence for a vanadium-dependent nitrogenase.</title>
        <authorList>
            <person name="Imhoff J.F."/>
            <person name="Rahn T."/>
            <person name="Kunzel S."/>
            <person name="Neulinger S.C."/>
        </authorList>
    </citation>
    <scope>NUCLEOTIDE SEQUENCE [LARGE SCALE GENOMIC DNA]</scope>
    <source>
        <strain evidence="6 7">DSM 161</strain>
    </source>
</reference>
<protein>
    <submittedName>
        <fullName evidence="6">ABC transporter</fullName>
    </submittedName>
</protein>
<dbReference type="InterPro" id="IPR003593">
    <property type="entry name" value="AAA+_ATPase"/>
</dbReference>
<keyword evidence="7" id="KW-1185">Reference proteome</keyword>
<evidence type="ECO:0000256" key="3">
    <source>
        <dbReference type="ARBA" id="ARBA00022741"/>
    </source>
</evidence>
<keyword evidence="4" id="KW-0067">ATP-binding</keyword>
<evidence type="ECO:0000256" key="2">
    <source>
        <dbReference type="ARBA" id="ARBA00022448"/>
    </source>
</evidence>
<evidence type="ECO:0000313" key="6">
    <source>
        <dbReference type="EMBL" id="PPQ37770.1"/>
    </source>
</evidence>
<keyword evidence="2" id="KW-0813">Transport</keyword>
<name>A0A2S6NMU2_RHOGL</name>